<dbReference type="Gene3D" id="2.120.10.30">
    <property type="entry name" value="TolB, C-terminal domain"/>
    <property type="match status" value="1"/>
</dbReference>
<dbReference type="EMBL" id="JH818967">
    <property type="protein sequence ID" value="EKC36370.1"/>
    <property type="molecule type" value="Genomic_DNA"/>
</dbReference>
<dbReference type="PANTHER" id="PTHR24104">
    <property type="entry name" value="E3 UBIQUITIN-PROTEIN LIGASE NHLRC1-RELATED"/>
    <property type="match status" value="1"/>
</dbReference>
<evidence type="ECO:0000256" key="1">
    <source>
        <dbReference type="ARBA" id="ARBA00022737"/>
    </source>
</evidence>
<dbReference type="PROSITE" id="PS51125">
    <property type="entry name" value="NHL"/>
    <property type="match status" value="1"/>
</dbReference>
<organism evidence="2">
    <name type="scientific">Magallana gigas</name>
    <name type="common">Pacific oyster</name>
    <name type="synonym">Crassostrea gigas</name>
    <dbReference type="NCBI Taxonomy" id="29159"/>
    <lineage>
        <taxon>Eukaryota</taxon>
        <taxon>Metazoa</taxon>
        <taxon>Spiralia</taxon>
        <taxon>Lophotrochozoa</taxon>
        <taxon>Mollusca</taxon>
        <taxon>Bivalvia</taxon>
        <taxon>Autobranchia</taxon>
        <taxon>Pteriomorphia</taxon>
        <taxon>Ostreida</taxon>
        <taxon>Ostreoidea</taxon>
        <taxon>Ostreidae</taxon>
        <taxon>Magallana</taxon>
    </lineage>
</organism>
<accession>K1R570</accession>
<reference evidence="2" key="1">
    <citation type="journal article" date="2012" name="Nature">
        <title>The oyster genome reveals stress adaptation and complexity of shell formation.</title>
        <authorList>
            <person name="Zhang G."/>
            <person name="Fang X."/>
            <person name="Guo X."/>
            <person name="Li L."/>
            <person name="Luo R."/>
            <person name="Xu F."/>
            <person name="Yang P."/>
            <person name="Zhang L."/>
            <person name="Wang X."/>
            <person name="Qi H."/>
            <person name="Xiong Z."/>
            <person name="Que H."/>
            <person name="Xie Y."/>
            <person name="Holland P.W."/>
            <person name="Paps J."/>
            <person name="Zhu Y."/>
            <person name="Wu F."/>
            <person name="Chen Y."/>
            <person name="Wang J."/>
            <person name="Peng C."/>
            <person name="Meng J."/>
            <person name="Yang L."/>
            <person name="Liu J."/>
            <person name="Wen B."/>
            <person name="Zhang N."/>
            <person name="Huang Z."/>
            <person name="Zhu Q."/>
            <person name="Feng Y."/>
            <person name="Mount A."/>
            <person name="Hedgecock D."/>
            <person name="Xu Z."/>
            <person name="Liu Y."/>
            <person name="Domazet-Loso T."/>
            <person name="Du Y."/>
            <person name="Sun X."/>
            <person name="Zhang S."/>
            <person name="Liu B."/>
            <person name="Cheng P."/>
            <person name="Jiang X."/>
            <person name="Li J."/>
            <person name="Fan D."/>
            <person name="Wang W."/>
            <person name="Fu W."/>
            <person name="Wang T."/>
            <person name="Wang B."/>
            <person name="Zhang J."/>
            <person name="Peng Z."/>
            <person name="Li Y."/>
            <person name="Li N."/>
            <person name="Wang J."/>
            <person name="Chen M."/>
            <person name="He Y."/>
            <person name="Tan F."/>
            <person name="Song X."/>
            <person name="Zheng Q."/>
            <person name="Huang R."/>
            <person name="Yang H."/>
            <person name="Du X."/>
            <person name="Chen L."/>
            <person name="Yang M."/>
            <person name="Gaffney P.M."/>
            <person name="Wang S."/>
            <person name="Luo L."/>
            <person name="She Z."/>
            <person name="Ming Y."/>
            <person name="Huang W."/>
            <person name="Zhang S."/>
            <person name="Huang B."/>
            <person name="Zhang Y."/>
            <person name="Qu T."/>
            <person name="Ni P."/>
            <person name="Miao G."/>
            <person name="Wang J."/>
            <person name="Wang Q."/>
            <person name="Steinberg C.E."/>
            <person name="Wang H."/>
            <person name="Li N."/>
            <person name="Qian L."/>
            <person name="Zhang G."/>
            <person name="Li Y."/>
            <person name="Yang H."/>
            <person name="Liu X."/>
            <person name="Wang J."/>
            <person name="Yin Y."/>
            <person name="Wang J."/>
        </authorList>
    </citation>
    <scope>NUCLEOTIDE SEQUENCE [LARGE SCALE GENOMIC DNA]</scope>
    <source>
        <strain evidence="2">05x7-T-G4-1.051#20</strain>
    </source>
</reference>
<dbReference type="SUPFAM" id="SSF101898">
    <property type="entry name" value="NHL repeat"/>
    <property type="match status" value="1"/>
</dbReference>
<dbReference type="GO" id="GO:0061630">
    <property type="term" value="F:ubiquitin protein ligase activity"/>
    <property type="evidence" value="ECO:0007669"/>
    <property type="project" value="TreeGrafter"/>
</dbReference>
<gene>
    <name evidence="2" type="ORF">CGI_10015677</name>
</gene>
<dbReference type="GO" id="GO:0043161">
    <property type="term" value="P:proteasome-mediated ubiquitin-dependent protein catabolic process"/>
    <property type="evidence" value="ECO:0007669"/>
    <property type="project" value="TreeGrafter"/>
</dbReference>
<dbReference type="GO" id="GO:0000209">
    <property type="term" value="P:protein polyubiquitination"/>
    <property type="evidence" value="ECO:0007669"/>
    <property type="project" value="TreeGrafter"/>
</dbReference>
<protein>
    <submittedName>
        <fullName evidence="2">Tripartite motif-containing protein 2</fullName>
    </submittedName>
</protein>
<dbReference type="HOGENOM" id="CLU_007742_5_1_1"/>
<name>K1R570_MAGGI</name>
<dbReference type="GO" id="GO:0008270">
    <property type="term" value="F:zinc ion binding"/>
    <property type="evidence" value="ECO:0007669"/>
    <property type="project" value="UniProtKB-KW"/>
</dbReference>
<dbReference type="InterPro" id="IPR050952">
    <property type="entry name" value="TRIM-NHL_E3_ligases"/>
</dbReference>
<dbReference type="InterPro" id="IPR011042">
    <property type="entry name" value="6-blade_b-propeller_TolB-like"/>
</dbReference>
<dbReference type="InterPro" id="IPR001258">
    <property type="entry name" value="NHL_repeat"/>
</dbReference>
<dbReference type="PANTHER" id="PTHR24104:SF25">
    <property type="entry name" value="PROTEIN LIN-41"/>
    <property type="match status" value="1"/>
</dbReference>
<dbReference type="InParanoid" id="K1R570"/>
<evidence type="ECO:0000313" key="2">
    <source>
        <dbReference type="EMBL" id="EKC36370.1"/>
    </source>
</evidence>
<dbReference type="AlphaFoldDB" id="K1R570"/>
<sequence>MVKQLAIKKKILIRDLLEMEDSIFPKYQEVALSLPVHVADVFKNADKLTSAINRHGEDLHREIDAIITTMKSDLEEMNSNYLTFLGKYEVEITSTISEITKSIDCLKKLLDSKDICLVSAYKSRNSEFRKLPPKIKVTLPSFTSHIINREQIYNQFGVLSVLYFTEEEQAHTVEAIRAESSSTSIPLLDEPTIISALNTGYTSLYNVACLGDDKIWTSGTDNIMRLYTLKGQLKKSIHTKTKDWPEDITTTMNGDLVYIDSTEKTVNIVKNASIQTVIQLQGWRPLNVCSSSSGDLLVVMDLDSDLKQTKVVRYSDFTEKQCIQFNERGEAFYSFGVNKYINENRNLDICVADCAANAVVVVNQAGKLRFTYVGHSFSTTYTKGTFTPVGITTDGKGRILIADVDNHLIHILDQDGQFLRYIDSCDLHNPWGLSMDTKDNLFVAERGTRKVKKIQYSV</sequence>
<proteinExistence type="predicted"/>
<keyword evidence="1" id="KW-0677">Repeat</keyword>